<dbReference type="InterPro" id="IPR045017">
    <property type="entry name" value="DECR2-like"/>
</dbReference>
<dbReference type="InterPro" id="IPR036291">
    <property type="entry name" value="NAD(P)-bd_dom_sf"/>
</dbReference>
<name>A0ABV6PTG3_9BURK</name>
<keyword evidence="2" id="KW-0560">Oxidoreductase</keyword>
<proteinExistence type="predicted"/>
<dbReference type="EMBL" id="JBHLTN010000016">
    <property type="protein sequence ID" value="MFC0592662.1"/>
    <property type="molecule type" value="Genomic_DNA"/>
</dbReference>
<dbReference type="PRINTS" id="PR00081">
    <property type="entry name" value="GDHRDH"/>
</dbReference>
<dbReference type="SUPFAM" id="SSF51735">
    <property type="entry name" value="NAD(P)-binding Rossmann-fold domains"/>
    <property type="match status" value="1"/>
</dbReference>
<organism evidence="3 4">
    <name type="scientific">Ottowia pentelensis</name>
    <dbReference type="NCBI Taxonomy" id="511108"/>
    <lineage>
        <taxon>Bacteria</taxon>
        <taxon>Pseudomonadati</taxon>
        <taxon>Pseudomonadota</taxon>
        <taxon>Betaproteobacteria</taxon>
        <taxon>Burkholderiales</taxon>
        <taxon>Comamonadaceae</taxon>
        <taxon>Ottowia</taxon>
    </lineage>
</organism>
<protein>
    <submittedName>
        <fullName evidence="3">SDR family oxidoreductase</fullName>
    </submittedName>
</protein>
<keyword evidence="1" id="KW-0521">NADP</keyword>
<evidence type="ECO:0000256" key="2">
    <source>
        <dbReference type="ARBA" id="ARBA00023002"/>
    </source>
</evidence>
<dbReference type="RefSeq" id="WP_377482305.1">
    <property type="nucleotide sequence ID" value="NZ_JBHLTN010000016.1"/>
</dbReference>
<dbReference type="PANTHER" id="PTHR43296:SF2">
    <property type="entry name" value="PEROXISOMAL 2,4-DIENOYL-COA REDUCTASE [(3E)-ENOYL-COA-PRODUCING]"/>
    <property type="match status" value="1"/>
</dbReference>
<dbReference type="NCBIfam" id="NF005752">
    <property type="entry name" value="PRK07576.1"/>
    <property type="match status" value="1"/>
</dbReference>
<dbReference type="Gene3D" id="3.40.50.720">
    <property type="entry name" value="NAD(P)-binding Rossmann-like Domain"/>
    <property type="match status" value="1"/>
</dbReference>
<sequence>MNVQFDFSGRHVMVFGGTTGINLGIAQAFAAAGAKVSVASRKQANVDVAVPTLGERGFGTVADVRDEASVARALADAEARHGPIDVLVSGAAGNFLAEVNGMSSNAFKVVLDIDLLGSFHVVRQAYPHLRKPGASVIFISAPQAVVPMPWQAHVGAAKAGVDQLARVLALEWGPAGVRVNAISPGPIAGTEGMKRLAPQGDAGDALVRAMVPLGRMGTPGDIANLAQFLGSDAAAYVSGAVIACDGGAQNMLTPMITAAVEQLKAAG</sequence>
<accession>A0ABV6PTG3</accession>
<gene>
    <name evidence="3" type="ORF">ACFFGG_08840</name>
</gene>
<reference evidence="3 4" key="1">
    <citation type="submission" date="2024-09" db="EMBL/GenBank/DDBJ databases">
        <authorList>
            <person name="Sun Q."/>
            <person name="Mori K."/>
        </authorList>
    </citation>
    <scope>NUCLEOTIDE SEQUENCE [LARGE SCALE GENOMIC DNA]</scope>
    <source>
        <strain evidence="3 4">NCAIM B.02336</strain>
    </source>
</reference>
<dbReference type="Pfam" id="PF13561">
    <property type="entry name" value="adh_short_C2"/>
    <property type="match status" value="1"/>
</dbReference>
<dbReference type="Proteomes" id="UP001589834">
    <property type="component" value="Unassembled WGS sequence"/>
</dbReference>
<comment type="caution">
    <text evidence="3">The sequence shown here is derived from an EMBL/GenBank/DDBJ whole genome shotgun (WGS) entry which is preliminary data.</text>
</comment>
<evidence type="ECO:0000256" key="1">
    <source>
        <dbReference type="ARBA" id="ARBA00022857"/>
    </source>
</evidence>
<evidence type="ECO:0000313" key="3">
    <source>
        <dbReference type="EMBL" id="MFC0592662.1"/>
    </source>
</evidence>
<dbReference type="PANTHER" id="PTHR43296">
    <property type="entry name" value="PEROXISOMAL 2,4-DIENOYL-COA REDUCTASE"/>
    <property type="match status" value="1"/>
</dbReference>
<keyword evidence="4" id="KW-1185">Reference proteome</keyword>
<evidence type="ECO:0000313" key="4">
    <source>
        <dbReference type="Proteomes" id="UP001589834"/>
    </source>
</evidence>
<dbReference type="InterPro" id="IPR002347">
    <property type="entry name" value="SDR_fam"/>
</dbReference>